<evidence type="ECO:0000256" key="3">
    <source>
        <dbReference type="ARBA" id="ARBA00022777"/>
    </source>
</evidence>
<evidence type="ECO:0000313" key="6">
    <source>
        <dbReference type="EMBL" id="KAJ3994233.1"/>
    </source>
</evidence>
<keyword evidence="3" id="KW-0418">Kinase</keyword>
<evidence type="ECO:0000256" key="1">
    <source>
        <dbReference type="ARBA" id="ARBA00022527"/>
    </source>
</evidence>
<keyword evidence="1" id="KW-0723">Serine/threonine-protein kinase</keyword>
<dbReference type="Proteomes" id="UP001163828">
    <property type="component" value="Unassembled WGS sequence"/>
</dbReference>
<sequence length="526" mass="57956">MPTYSGCLGEFSGLNDVTAHINASADAHSKTASEHRVNQPHSKQNQNLAKAAAINEKKARIKLMHKGQVIHVELSMMLIDGRGKHYKCLLAPFPDVYPATDPIEAVLVELAQKLETNFLQSAYCLQFDNATYDFTFSSCMLNSIHGKKSYSIDKTGLAFKGNLDSLFTKLVNSGHLSKADQDARKLCLQLIVPFTIDEQEHLFKASKASVNMSRKQKHLSIADDDDAGQSSQHSKSSMPSLSRPSINYTSQWNRMLRSMTTITYEKFPFRKTVCHVSTNGDTHFEDLSDVHEIEVSKGWTQFVKTGVPNGGYLSKGLYKYGILARLNGNQVALFMHKPAGSLNNLNSTALHDELDLLVQGNTFAKSFKNRALVANVKLPDLKYNAEGAFVGTVTVPLPGSGLPIDDETIEQEAANRSLLFNTFLVVPLLQTKGLFSKRKFSGNTDTGDNSDYVGKVVDAFAHHVVEETNGHLMFTDLQGVVGPDRSIILFDPQAHRQVVFFISSTHVADCMIALEAAQVNGTRGLK</sequence>
<comment type="caution">
    <text evidence="6">The sequence shown here is derived from an EMBL/GenBank/DDBJ whole genome shotgun (WGS) entry which is preliminary data.</text>
</comment>
<dbReference type="EMBL" id="MU790715">
    <property type="protein sequence ID" value="KAJ3994233.1"/>
    <property type="molecule type" value="Genomic_DNA"/>
</dbReference>
<reference evidence="6" key="1">
    <citation type="submission" date="2022-08" db="EMBL/GenBank/DDBJ databases">
        <authorList>
            <consortium name="DOE Joint Genome Institute"/>
            <person name="Min B."/>
            <person name="Riley R."/>
            <person name="Sierra-Patev S."/>
            <person name="Naranjo-Ortiz M."/>
            <person name="Looney B."/>
            <person name="Konkel Z."/>
            <person name="Slot J.C."/>
            <person name="Sakamoto Y."/>
            <person name="Steenwyk J.L."/>
            <person name="Rokas A."/>
            <person name="Carro J."/>
            <person name="Camarero S."/>
            <person name="Ferreira P."/>
            <person name="Molpeceres G."/>
            <person name="Ruiz-Duenas F.J."/>
            <person name="Serrano A."/>
            <person name="Henrissat B."/>
            <person name="Drula E."/>
            <person name="Hughes K.W."/>
            <person name="Mata J.L."/>
            <person name="Ishikawa N.K."/>
            <person name="Vargas-Isla R."/>
            <person name="Ushijima S."/>
            <person name="Smith C.A."/>
            <person name="Ahrendt S."/>
            <person name="Andreopoulos W."/>
            <person name="He G."/>
            <person name="Labutti K."/>
            <person name="Lipzen A."/>
            <person name="Ng V."/>
            <person name="Sandor L."/>
            <person name="Barry K."/>
            <person name="Martinez A.T."/>
            <person name="Xiao Y."/>
            <person name="Gibbons J.G."/>
            <person name="Terashima K."/>
            <person name="Hibbett D.S."/>
            <person name="Grigoriev I.V."/>
        </authorList>
    </citation>
    <scope>NUCLEOTIDE SEQUENCE</scope>
    <source>
        <strain evidence="6">TFB10827</strain>
    </source>
</reference>
<proteinExistence type="predicted"/>
<gene>
    <name evidence="6" type="ORF">F5050DRAFT_1809784</name>
</gene>
<dbReference type="InterPro" id="IPR011009">
    <property type="entry name" value="Kinase-like_dom_sf"/>
</dbReference>
<accession>A0ABQ8Q6Y2</accession>
<organism evidence="6 7">
    <name type="scientific">Lentinula boryana</name>
    <dbReference type="NCBI Taxonomy" id="40481"/>
    <lineage>
        <taxon>Eukaryota</taxon>
        <taxon>Fungi</taxon>
        <taxon>Dikarya</taxon>
        <taxon>Basidiomycota</taxon>
        <taxon>Agaricomycotina</taxon>
        <taxon>Agaricomycetes</taxon>
        <taxon>Agaricomycetidae</taxon>
        <taxon>Agaricales</taxon>
        <taxon>Marasmiineae</taxon>
        <taxon>Omphalotaceae</taxon>
        <taxon>Lentinula</taxon>
    </lineage>
</organism>
<keyword evidence="7" id="KW-1185">Reference proteome</keyword>
<feature type="region of interest" description="Disordered" evidence="4">
    <location>
        <begin position="25"/>
        <end position="46"/>
    </location>
</feature>
<feature type="compositionally biased region" description="Basic and acidic residues" evidence="4">
    <location>
        <begin position="27"/>
        <end position="37"/>
    </location>
</feature>
<name>A0ABQ8Q6Y2_9AGAR</name>
<dbReference type="SUPFAM" id="SSF56112">
    <property type="entry name" value="Protein kinase-like (PK-like)"/>
    <property type="match status" value="1"/>
</dbReference>
<feature type="domain" description="Alpha-type protein kinase" evidence="5">
    <location>
        <begin position="438"/>
        <end position="496"/>
    </location>
</feature>
<feature type="compositionally biased region" description="Low complexity" evidence="4">
    <location>
        <begin position="230"/>
        <end position="245"/>
    </location>
</feature>
<dbReference type="InterPro" id="IPR004166">
    <property type="entry name" value="a-kinase_dom"/>
</dbReference>
<dbReference type="Gene3D" id="3.20.200.10">
    <property type="entry name" value="MHCK/EF2 kinase"/>
    <property type="match status" value="1"/>
</dbReference>
<evidence type="ECO:0000256" key="4">
    <source>
        <dbReference type="SAM" id="MobiDB-lite"/>
    </source>
</evidence>
<feature type="region of interest" description="Disordered" evidence="4">
    <location>
        <begin position="219"/>
        <end position="245"/>
    </location>
</feature>
<protein>
    <recommendedName>
        <fullName evidence="5">Alpha-type protein kinase domain-containing protein</fullName>
    </recommendedName>
</protein>
<evidence type="ECO:0000256" key="2">
    <source>
        <dbReference type="ARBA" id="ARBA00022679"/>
    </source>
</evidence>
<dbReference type="Pfam" id="PF02816">
    <property type="entry name" value="Alpha_kinase"/>
    <property type="match status" value="1"/>
</dbReference>
<keyword evidence="2" id="KW-0808">Transferase</keyword>
<evidence type="ECO:0000259" key="5">
    <source>
        <dbReference type="Pfam" id="PF02816"/>
    </source>
</evidence>
<evidence type="ECO:0000313" key="7">
    <source>
        <dbReference type="Proteomes" id="UP001163828"/>
    </source>
</evidence>